<protein>
    <recommendedName>
        <fullName evidence="2">RWD domain-containing protein</fullName>
    </recommendedName>
</protein>
<dbReference type="InterPro" id="IPR039133">
    <property type="entry name" value="RNF25"/>
</dbReference>
<reference evidence="3" key="1">
    <citation type="journal article" date="2014" name="Nat. Commun.">
        <title>The rainbow trout genome provides novel insights into evolution after whole-genome duplication in vertebrates.</title>
        <authorList>
            <person name="Berthelot C."/>
            <person name="Brunet F."/>
            <person name="Chalopin D."/>
            <person name="Juanchich A."/>
            <person name="Bernard M."/>
            <person name="Noel B."/>
            <person name="Bento P."/>
            <person name="Da Silva C."/>
            <person name="Labadie K."/>
            <person name="Alberti A."/>
            <person name="Aury J.M."/>
            <person name="Louis A."/>
            <person name="Dehais P."/>
            <person name="Bardou P."/>
            <person name="Montfort J."/>
            <person name="Klopp C."/>
            <person name="Cabau C."/>
            <person name="Gaspin C."/>
            <person name="Thorgaard G.H."/>
            <person name="Boussaha M."/>
            <person name="Quillet E."/>
            <person name="Guyomard R."/>
            <person name="Galiana D."/>
            <person name="Bobe J."/>
            <person name="Volff J.N."/>
            <person name="Genet C."/>
            <person name="Wincker P."/>
            <person name="Jaillon O."/>
            <person name="Roest Crollius H."/>
            <person name="Guiguen Y."/>
        </authorList>
    </citation>
    <scope>NUCLEOTIDE SEQUENCE [LARGE SCALE GENOMIC DNA]</scope>
</reference>
<sequence length="263" mass="30289">MSCHQTSAAGSGTDDYSVQQENELEALASIFGDDFQDLRNNRPWKIKRPPEVYLCLRPNGLSNGKESYVTVDLQVKIPPTYPDVPPELDLKNAKGLSNDNLQNLQTELTKLAAERCGEVMIYELADHVQGFLSEHNKRPSSSFHEEMLKNQRLQQERLALEEQKRLDQRRRQEEQTKFEIMAEIQRREEEKREEKKRKEMAKQERFDSLDQPAIESCSVLGSSPCSPGPPPELTEPRKGANHRRRTNSNTRHRHGPATYIPKI</sequence>
<evidence type="ECO:0000259" key="2">
    <source>
        <dbReference type="PROSITE" id="PS50908"/>
    </source>
</evidence>
<reference evidence="3" key="2">
    <citation type="submission" date="2014-03" db="EMBL/GenBank/DDBJ databases">
        <authorList>
            <person name="Genoscope - CEA"/>
        </authorList>
    </citation>
    <scope>NUCLEOTIDE SEQUENCE</scope>
</reference>
<dbReference type="Gene3D" id="3.10.110.10">
    <property type="entry name" value="Ubiquitin Conjugating Enzyme"/>
    <property type="match status" value="1"/>
</dbReference>
<proteinExistence type="predicted"/>
<dbReference type="SMART" id="SM00591">
    <property type="entry name" value="RWD"/>
    <property type="match status" value="1"/>
</dbReference>
<dbReference type="PANTHER" id="PTHR13198">
    <property type="entry name" value="RING FINGER PROTEIN 25"/>
    <property type="match status" value="1"/>
</dbReference>
<dbReference type="STRING" id="8022.A0A060WHB3"/>
<name>A0A060WHB3_ONCMY</name>
<feature type="compositionally biased region" description="Basic and acidic residues" evidence="1">
    <location>
        <begin position="185"/>
        <end position="208"/>
    </location>
</feature>
<organism evidence="3 4">
    <name type="scientific">Oncorhynchus mykiss</name>
    <name type="common">Rainbow trout</name>
    <name type="synonym">Salmo gairdneri</name>
    <dbReference type="NCBI Taxonomy" id="8022"/>
    <lineage>
        <taxon>Eukaryota</taxon>
        <taxon>Metazoa</taxon>
        <taxon>Chordata</taxon>
        <taxon>Craniata</taxon>
        <taxon>Vertebrata</taxon>
        <taxon>Euteleostomi</taxon>
        <taxon>Actinopterygii</taxon>
        <taxon>Neopterygii</taxon>
        <taxon>Teleostei</taxon>
        <taxon>Protacanthopterygii</taxon>
        <taxon>Salmoniformes</taxon>
        <taxon>Salmonidae</taxon>
        <taxon>Salmoninae</taxon>
        <taxon>Oncorhynchus</taxon>
    </lineage>
</organism>
<feature type="domain" description="RWD" evidence="2">
    <location>
        <begin position="22"/>
        <end position="135"/>
    </location>
</feature>
<dbReference type="EMBL" id="FR904546">
    <property type="protein sequence ID" value="CDQ66542.1"/>
    <property type="molecule type" value="Genomic_DNA"/>
</dbReference>
<dbReference type="FunFam" id="3.10.110.10:FF:000057">
    <property type="entry name" value="eukaryotic translation initiation factor 2-alpha kinase 4"/>
    <property type="match status" value="1"/>
</dbReference>
<dbReference type="InterPro" id="IPR016135">
    <property type="entry name" value="UBQ-conjugating_enzyme/RWD"/>
</dbReference>
<dbReference type="GO" id="GO:0016567">
    <property type="term" value="P:protein ubiquitination"/>
    <property type="evidence" value="ECO:0007669"/>
    <property type="project" value="TreeGrafter"/>
</dbReference>
<feature type="compositionally biased region" description="Low complexity" evidence="1">
    <location>
        <begin position="215"/>
        <end position="225"/>
    </location>
</feature>
<dbReference type="GO" id="GO:0005634">
    <property type="term" value="C:nucleus"/>
    <property type="evidence" value="ECO:0007669"/>
    <property type="project" value="TreeGrafter"/>
</dbReference>
<evidence type="ECO:0000313" key="3">
    <source>
        <dbReference type="EMBL" id="CDQ66542.1"/>
    </source>
</evidence>
<evidence type="ECO:0000256" key="1">
    <source>
        <dbReference type="SAM" id="MobiDB-lite"/>
    </source>
</evidence>
<dbReference type="PaxDb" id="8022-A0A060WHB3"/>
<dbReference type="AlphaFoldDB" id="A0A060WHB3"/>
<dbReference type="Pfam" id="PF05773">
    <property type="entry name" value="RWD"/>
    <property type="match status" value="1"/>
</dbReference>
<feature type="compositionally biased region" description="Basic residues" evidence="1">
    <location>
        <begin position="239"/>
        <end position="255"/>
    </location>
</feature>
<accession>A0A060WHB3</accession>
<gene>
    <name evidence="3" type="ORF">GSONMT00075530001</name>
</gene>
<evidence type="ECO:0000313" key="4">
    <source>
        <dbReference type="Proteomes" id="UP000193380"/>
    </source>
</evidence>
<feature type="region of interest" description="Disordered" evidence="1">
    <location>
        <begin position="185"/>
        <end position="263"/>
    </location>
</feature>
<dbReference type="InterPro" id="IPR006575">
    <property type="entry name" value="RWD_dom"/>
</dbReference>
<dbReference type="PROSITE" id="PS50908">
    <property type="entry name" value="RWD"/>
    <property type="match status" value="1"/>
</dbReference>
<dbReference type="CDD" id="cd23823">
    <property type="entry name" value="RWD_GCN2"/>
    <property type="match status" value="1"/>
</dbReference>
<dbReference type="Proteomes" id="UP000193380">
    <property type="component" value="Unassembled WGS sequence"/>
</dbReference>
<dbReference type="GO" id="GO:0061630">
    <property type="term" value="F:ubiquitin protein ligase activity"/>
    <property type="evidence" value="ECO:0007669"/>
    <property type="project" value="InterPro"/>
</dbReference>
<dbReference type="SUPFAM" id="SSF54495">
    <property type="entry name" value="UBC-like"/>
    <property type="match status" value="1"/>
</dbReference>
<dbReference type="PANTHER" id="PTHR13198:SF4">
    <property type="entry name" value="E3 UBIQUITIN-PROTEIN LIGASE RNF25"/>
    <property type="match status" value="1"/>
</dbReference>